<dbReference type="Proteomes" id="UP000186168">
    <property type="component" value="Unassembled WGS sequence"/>
</dbReference>
<feature type="transmembrane region" description="Helical" evidence="2">
    <location>
        <begin position="33"/>
        <end position="52"/>
    </location>
</feature>
<feature type="transmembrane region" description="Helical" evidence="2">
    <location>
        <begin position="59"/>
        <end position="76"/>
    </location>
</feature>
<comment type="caution">
    <text evidence="3">The sequence shown here is derived from an EMBL/GenBank/DDBJ whole genome shotgun (WGS) entry which is preliminary data.</text>
</comment>
<feature type="region of interest" description="Disordered" evidence="1">
    <location>
        <begin position="114"/>
        <end position="134"/>
    </location>
</feature>
<keyword evidence="2" id="KW-0472">Membrane</keyword>
<keyword evidence="2" id="KW-0812">Transmembrane</keyword>
<reference evidence="3 4" key="1">
    <citation type="submission" date="2013-05" db="EMBL/GenBank/DDBJ databases">
        <title>Genome sequence of Streptomyces sparsogenes DSM 40356.</title>
        <authorList>
            <person name="Coyne S."/>
            <person name="Seebeck F.P."/>
        </authorList>
    </citation>
    <scope>NUCLEOTIDE SEQUENCE [LARGE SCALE GENOMIC DNA]</scope>
    <source>
        <strain evidence="3 4">DSM 40356</strain>
    </source>
</reference>
<proteinExistence type="predicted"/>
<accession>A0A1R1SBN1</accession>
<dbReference type="EMBL" id="ASQP01000387">
    <property type="protein sequence ID" value="OMI35726.1"/>
    <property type="molecule type" value="Genomic_DNA"/>
</dbReference>
<dbReference type="AlphaFoldDB" id="A0A1R1SBN1"/>
<keyword evidence="4" id="KW-1185">Reference proteome</keyword>
<gene>
    <name evidence="3" type="ORF">SPAR_29216</name>
</gene>
<dbReference type="STRING" id="67365.GCA_001704635_02486"/>
<organism evidence="3 4">
    <name type="scientific">Streptomyces sparsogenes DSM 40356</name>
    <dbReference type="NCBI Taxonomy" id="1331668"/>
    <lineage>
        <taxon>Bacteria</taxon>
        <taxon>Bacillati</taxon>
        <taxon>Actinomycetota</taxon>
        <taxon>Actinomycetes</taxon>
        <taxon>Kitasatosporales</taxon>
        <taxon>Streptomycetaceae</taxon>
        <taxon>Streptomyces</taxon>
    </lineage>
</organism>
<name>A0A1R1SBN1_9ACTN</name>
<evidence type="ECO:0000256" key="1">
    <source>
        <dbReference type="SAM" id="MobiDB-lite"/>
    </source>
</evidence>
<evidence type="ECO:0000256" key="2">
    <source>
        <dbReference type="SAM" id="Phobius"/>
    </source>
</evidence>
<feature type="transmembrane region" description="Helical" evidence="2">
    <location>
        <begin position="88"/>
        <end position="108"/>
    </location>
</feature>
<sequence>MYLMGFLVGFGSHAADLARGGIHAYAGFPQVPFQVFFVGLVVLDPLVAVMVALMRREGVWLAGPVMVVDVCANWWGNRHWLRDDPGQLVGLLPLTLFGVFVIASWLPLRRAVAKAPSGPSPERDSGEKGTFVSH</sequence>
<evidence type="ECO:0000313" key="4">
    <source>
        <dbReference type="Proteomes" id="UP000186168"/>
    </source>
</evidence>
<keyword evidence="2" id="KW-1133">Transmembrane helix</keyword>
<protein>
    <submittedName>
        <fullName evidence="3">Uncharacterized protein</fullName>
    </submittedName>
</protein>
<evidence type="ECO:0000313" key="3">
    <source>
        <dbReference type="EMBL" id="OMI35726.1"/>
    </source>
</evidence>